<evidence type="ECO:0000313" key="9">
    <source>
        <dbReference type="EMBL" id="KAL3064995.1"/>
    </source>
</evidence>
<evidence type="ECO:0000256" key="5">
    <source>
        <dbReference type="ARBA" id="ARBA00023242"/>
    </source>
</evidence>
<dbReference type="Proteomes" id="UP001619887">
    <property type="component" value="Unassembled WGS sequence"/>
</dbReference>
<evidence type="ECO:0000256" key="6">
    <source>
        <dbReference type="PROSITE-ProRule" id="PRU00042"/>
    </source>
</evidence>
<evidence type="ECO:0000256" key="3">
    <source>
        <dbReference type="ARBA" id="ARBA00022771"/>
    </source>
</evidence>
<dbReference type="PANTHER" id="PTHR24388:SF90">
    <property type="entry name" value="C2H2-TYPE DOMAIN-CONTAINING PROTEIN"/>
    <property type="match status" value="1"/>
</dbReference>
<dbReference type="GO" id="GO:0008270">
    <property type="term" value="F:zinc ion binding"/>
    <property type="evidence" value="ECO:0007669"/>
    <property type="project" value="UniProtKB-KW"/>
</dbReference>
<evidence type="ECO:0000256" key="1">
    <source>
        <dbReference type="ARBA" id="ARBA00022723"/>
    </source>
</evidence>
<dbReference type="InterPro" id="IPR036236">
    <property type="entry name" value="Znf_C2H2_sf"/>
</dbReference>
<evidence type="ECO:0000313" key="10">
    <source>
        <dbReference type="Proteomes" id="UP001619887"/>
    </source>
</evidence>
<feature type="domain" description="C2H2-type" evidence="8">
    <location>
        <begin position="105"/>
        <end position="128"/>
    </location>
</feature>
<protein>
    <recommendedName>
        <fullName evidence="8">C2H2-type domain-containing protein</fullName>
    </recommendedName>
</protein>
<evidence type="ECO:0000256" key="4">
    <source>
        <dbReference type="ARBA" id="ARBA00022833"/>
    </source>
</evidence>
<keyword evidence="4" id="KW-0862">Zinc</keyword>
<dbReference type="SMART" id="SM00355">
    <property type="entry name" value="ZnF_C2H2"/>
    <property type="match status" value="3"/>
</dbReference>
<sequence length="188" mass="20372">MEASSPAAPGPAPSPGHAPSPGPAPSPPTRLPPTSDPPQVVMSVEEFYYGTAGGNLIMMTFLPMDISCFTCQVCSDESDNNLRYMQHMTQHSKLTGGGASGDERRVCTFCYRQFSSGDQLQSHLEQVHGPAPSTCICRICEWAFENESTFLNHMKSIHKPGEMPYVCQVSLTSDLVTLTSDLVNLCVL</sequence>
<dbReference type="PROSITE" id="PS00028">
    <property type="entry name" value="ZINC_FINGER_C2H2_1"/>
    <property type="match status" value="2"/>
</dbReference>
<proteinExistence type="predicted"/>
<keyword evidence="1" id="KW-0479">Metal-binding</keyword>
<dbReference type="SUPFAM" id="SSF57667">
    <property type="entry name" value="beta-beta-alpha zinc fingers"/>
    <property type="match status" value="1"/>
</dbReference>
<reference evidence="9 10" key="2">
    <citation type="journal article" date="2024" name="G3 (Bethesda)">
        <title>The genome of the cryopelagic Antarctic bald notothen, Trematomus borchgrevinki.</title>
        <authorList>
            <person name="Rayamajhi N."/>
            <person name="Rivera-Colon A.G."/>
            <person name="Minhas B.F."/>
            <person name="Cheng C.C."/>
            <person name="Catchen J.M."/>
        </authorList>
    </citation>
    <scope>NUCLEOTIDE SEQUENCE [LARGE SCALE GENOMIC DNA]</scope>
    <source>
        <strain evidence="9">AGRC-2024</strain>
    </source>
</reference>
<keyword evidence="3 6" id="KW-0863">Zinc-finger</keyword>
<name>A0ABD2HFZ9_PAGBO</name>
<dbReference type="InterPro" id="IPR013087">
    <property type="entry name" value="Znf_C2H2_type"/>
</dbReference>
<dbReference type="AlphaFoldDB" id="A0ABD2HFZ9"/>
<evidence type="ECO:0000256" key="7">
    <source>
        <dbReference type="SAM" id="MobiDB-lite"/>
    </source>
</evidence>
<keyword evidence="5" id="KW-0539">Nucleus</keyword>
<accession>A0ABD2HFZ9</accession>
<evidence type="ECO:0000259" key="8">
    <source>
        <dbReference type="PROSITE" id="PS50157"/>
    </source>
</evidence>
<keyword evidence="10" id="KW-1185">Reference proteome</keyword>
<feature type="compositionally biased region" description="Pro residues" evidence="7">
    <location>
        <begin position="8"/>
        <end position="36"/>
    </location>
</feature>
<gene>
    <name evidence="9" type="ORF">OYC64_001102</name>
</gene>
<evidence type="ECO:0000256" key="2">
    <source>
        <dbReference type="ARBA" id="ARBA00022737"/>
    </source>
</evidence>
<dbReference type="PROSITE" id="PS50157">
    <property type="entry name" value="ZINC_FINGER_C2H2_2"/>
    <property type="match status" value="1"/>
</dbReference>
<comment type="caution">
    <text evidence="9">The sequence shown here is derived from an EMBL/GenBank/DDBJ whole genome shotgun (WGS) entry which is preliminary data.</text>
</comment>
<keyword evidence="2" id="KW-0677">Repeat</keyword>
<dbReference type="PANTHER" id="PTHR24388">
    <property type="entry name" value="ZINC FINGER PROTEIN"/>
    <property type="match status" value="1"/>
</dbReference>
<dbReference type="InterPro" id="IPR050527">
    <property type="entry name" value="Snail/Krueppel_Znf"/>
</dbReference>
<dbReference type="Gene3D" id="3.30.160.60">
    <property type="entry name" value="Classic Zinc Finger"/>
    <property type="match status" value="1"/>
</dbReference>
<dbReference type="EMBL" id="JBIYXZ010002070">
    <property type="protein sequence ID" value="KAL3064995.1"/>
    <property type="molecule type" value="Genomic_DNA"/>
</dbReference>
<reference evidence="9 10" key="1">
    <citation type="journal article" date="2022" name="G3 (Bethesda)">
        <title>Evaluating Illumina-, Nanopore-, and PacBio-based genome assembly strategies with the bald notothen, Trematomus borchgrevinki.</title>
        <authorList>
            <person name="Rayamajhi N."/>
            <person name="Cheng C.C."/>
            <person name="Catchen J.M."/>
        </authorList>
    </citation>
    <scope>NUCLEOTIDE SEQUENCE [LARGE SCALE GENOMIC DNA]</scope>
    <source>
        <strain evidence="9">AGRC-2024</strain>
    </source>
</reference>
<dbReference type="Pfam" id="PF13894">
    <property type="entry name" value="zf-C2H2_4"/>
    <property type="match status" value="1"/>
</dbReference>
<organism evidence="9 10">
    <name type="scientific">Pagothenia borchgrevinki</name>
    <name type="common">Bald rockcod</name>
    <name type="synonym">Trematomus borchgrevinki</name>
    <dbReference type="NCBI Taxonomy" id="8213"/>
    <lineage>
        <taxon>Eukaryota</taxon>
        <taxon>Metazoa</taxon>
        <taxon>Chordata</taxon>
        <taxon>Craniata</taxon>
        <taxon>Vertebrata</taxon>
        <taxon>Euteleostomi</taxon>
        <taxon>Actinopterygii</taxon>
        <taxon>Neopterygii</taxon>
        <taxon>Teleostei</taxon>
        <taxon>Neoteleostei</taxon>
        <taxon>Acanthomorphata</taxon>
        <taxon>Eupercaria</taxon>
        <taxon>Perciformes</taxon>
        <taxon>Notothenioidei</taxon>
        <taxon>Nototheniidae</taxon>
        <taxon>Pagothenia</taxon>
    </lineage>
</organism>
<feature type="region of interest" description="Disordered" evidence="7">
    <location>
        <begin position="1"/>
        <end position="39"/>
    </location>
</feature>